<dbReference type="GO" id="GO:0005615">
    <property type="term" value="C:extracellular space"/>
    <property type="evidence" value="ECO:0007669"/>
    <property type="project" value="TreeGrafter"/>
</dbReference>
<organism evidence="2 3">
    <name type="scientific">Parelaphostrongylus tenuis</name>
    <name type="common">Meningeal worm</name>
    <dbReference type="NCBI Taxonomy" id="148309"/>
    <lineage>
        <taxon>Eukaryota</taxon>
        <taxon>Metazoa</taxon>
        <taxon>Ecdysozoa</taxon>
        <taxon>Nematoda</taxon>
        <taxon>Chromadorea</taxon>
        <taxon>Rhabditida</taxon>
        <taxon>Rhabditina</taxon>
        <taxon>Rhabditomorpha</taxon>
        <taxon>Strongyloidea</taxon>
        <taxon>Metastrongylidae</taxon>
        <taxon>Parelaphostrongylus</taxon>
    </lineage>
</organism>
<dbReference type="InterPro" id="IPR004245">
    <property type="entry name" value="DUF229"/>
</dbReference>
<name>A0AAD5N9K1_PARTN</name>
<dbReference type="AlphaFoldDB" id="A0AAD5N9K1"/>
<accession>A0AAD5N9K1</accession>
<evidence type="ECO:0000313" key="3">
    <source>
        <dbReference type="Proteomes" id="UP001196413"/>
    </source>
</evidence>
<dbReference type="EMBL" id="JAHQIW010004834">
    <property type="protein sequence ID" value="KAJ1363946.1"/>
    <property type="molecule type" value="Genomic_DNA"/>
</dbReference>
<keyword evidence="3" id="KW-1185">Reference proteome</keyword>
<feature type="transmembrane region" description="Helical" evidence="1">
    <location>
        <begin position="7"/>
        <end position="24"/>
    </location>
</feature>
<proteinExistence type="predicted"/>
<dbReference type="Proteomes" id="UP001196413">
    <property type="component" value="Unassembled WGS sequence"/>
</dbReference>
<keyword evidence="1" id="KW-0812">Transmembrane</keyword>
<comment type="caution">
    <text evidence="2">The sequence shown here is derived from an EMBL/GenBank/DDBJ whole genome shotgun (WGS) entry which is preliminary data.</text>
</comment>
<keyword evidence="1" id="KW-1133">Transmembrane helix</keyword>
<dbReference type="PANTHER" id="PTHR10974:SF1">
    <property type="entry name" value="FI08016P-RELATED"/>
    <property type="match status" value="1"/>
</dbReference>
<protein>
    <submittedName>
        <fullName evidence="2">Uncharacterized protein</fullName>
    </submittedName>
</protein>
<evidence type="ECO:0000313" key="2">
    <source>
        <dbReference type="EMBL" id="KAJ1363946.1"/>
    </source>
</evidence>
<keyword evidence="1" id="KW-0472">Membrane</keyword>
<sequence length="636" mass="72903">MISDAQITALLIVAGILTASFYLSNNHGYLTYVETTESFDQSIFTLSQEALANIMENECKWPILPSVDMSIYSAISHVRNITCIPTMRPLVSLDEFGYLEISQHITDREQFVTAKITCSYQPLLNNTAGKVMLGEVTKLDFNQPNLVKGNQIVVKCHRNSPSKEIIYKKAFVNVPYATGPATKPKFTKSDPEYPSMALLVFDPVSPSHFRRSMPRTAKFVADNDFFTFNMHNEMSIDSNPNLMSIFRGGEERPVNQTYLWNVMKDRQCMTYISEEVSDFPTLLGNVNLEVEHDLRPFFEYTRQTAGERCTPDGQVASYENLDYWKKALLHSRRYCHFSIHYMKTLTRDNSDYLTLLDRALRSSLETLKANALFENTVFVLLSGTGNRRTIGDQPFTARIEERSPFLSIKLPEKFRRKYHVQDTNIGINVNRLITTSDVGKTLMDIATVNWRRNFTLESSTKTGKSYSLLRYSHSNSRSCKDTDIASDLCLCMHEDTSKAYTNDTKGFQQMYNYVRAKALQHDCVQNVTYHPIYSSVKVFAPNSIAQQEYNNETGWKQLQRSQHDMEFHYAELTVHIGLVPKGSEMKTHRLNVLTRFRQIGNDYFEPIGSSLVISSSLKCAAKRLEQFCEMCYYNGL</sequence>
<evidence type="ECO:0000256" key="1">
    <source>
        <dbReference type="SAM" id="Phobius"/>
    </source>
</evidence>
<gene>
    <name evidence="2" type="ORF">KIN20_023913</name>
</gene>
<dbReference type="PANTHER" id="PTHR10974">
    <property type="entry name" value="FI08016P-RELATED"/>
    <property type="match status" value="1"/>
</dbReference>
<reference evidence="2" key="1">
    <citation type="submission" date="2021-06" db="EMBL/GenBank/DDBJ databases">
        <title>Parelaphostrongylus tenuis whole genome reference sequence.</title>
        <authorList>
            <person name="Garwood T.J."/>
            <person name="Larsen P.A."/>
            <person name="Fountain-Jones N.M."/>
            <person name="Garbe J.R."/>
            <person name="Macchietto M.G."/>
            <person name="Kania S.A."/>
            <person name="Gerhold R.W."/>
            <person name="Richards J.E."/>
            <person name="Wolf T.M."/>
        </authorList>
    </citation>
    <scope>NUCLEOTIDE SEQUENCE</scope>
    <source>
        <strain evidence="2">MNPRO001-30</strain>
        <tissue evidence="2">Meninges</tissue>
    </source>
</reference>
<dbReference type="Pfam" id="PF02995">
    <property type="entry name" value="DUF229"/>
    <property type="match status" value="1"/>
</dbReference>